<name>G7DTW1_MIXOS</name>
<dbReference type="Pfam" id="PF07228">
    <property type="entry name" value="SpoIIE"/>
    <property type="match status" value="1"/>
</dbReference>
<dbReference type="FunFam" id="3.60.40.10:FF:000130">
    <property type="entry name" value="Related to PTC7-type 2C protein phosphatase"/>
    <property type="match status" value="1"/>
</dbReference>
<evidence type="ECO:0000259" key="3">
    <source>
        <dbReference type="PROSITE" id="PS51746"/>
    </source>
</evidence>
<protein>
    <recommendedName>
        <fullName evidence="1">Protein phosphatase</fullName>
        <ecNumber evidence="1">3.1.3.16</ecNumber>
    </recommendedName>
</protein>
<dbReference type="SMART" id="SM00331">
    <property type="entry name" value="PP2C_SIG"/>
    <property type="match status" value="1"/>
</dbReference>
<dbReference type="InterPro" id="IPR001932">
    <property type="entry name" value="PPM-type_phosphatase-like_dom"/>
</dbReference>
<evidence type="ECO:0000256" key="1">
    <source>
        <dbReference type="RuleBase" id="RU366020"/>
    </source>
</evidence>
<dbReference type="eggNOG" id="KOG1379">
    <property type="taxonomic scope" value="Eukaryota"/>
</dbReference>
<dbReference type="PANTHER" id="PTHR12320">
    <property type="entry name" value="PROTEIN PHOSPHATASE 2C"/>
    <property type="match status" value="1"/>
</dbReference>
<keyword evidence="1" id="KW-0904">Protein phosphatase</keyword>
<dbReference type="HOGENOM" id="CLU_025146_0_0_1"/>
<organism evidence="4 5">
    <name type="scientific">Mixia osmundae (strain CBS 9802 / IAM 14324 / JCM 22182 / KY 12970)</name>
    <dbReference type="NCBI Taxonomy" id="764103"/>
    <lineage>
        <taxon>Eukaryota</taxon>
        <taxon>Fungi</taxon>
        <taxon>Dikarya</taxon>
        <taxon>Basidiomycota</taxon>
        <taxon>Pucciniomycotina</taxon>
        <taxon>Mixiomycetes</taxon>
        <taxon>Mixiales</taxon>
        <taxon>Mixiaceae</taxon>
        <taxon>Mixia</taxon>
    </lineage>
</organism>
<keyword evidence="1" id="KW-0378">Hydrolase</keyword>
<dbReference type="AlphaFoldDB" id="G7DTW1"/>
<keyword evidence="5" id="KW-1185">Reference proteome</keyword>
<dbReference type="GO" id="GO:0046872">
    <property type="term" value="F:metal ion binding"/>
    <property type="evidence" value="ECO:0007669"/>
    <property type="project" value="UniProtKB-UniRule"/>
</dbReference>
<dbReference type="GO" id="GO:0004722">
    <property type="term" value="F:protein serine/threonine phosphatase activity"/>
    <property type="evidence" value="ECO:0007669"/>
    <property type="project" value="UniProtKB-EC"/>
</dbReference>
<dbReference type="OrthoDB" id="60843at2759"/>
<proteinExistence type="inferred from homology"/>
<keyword evidence="1" id="KW-0460">Magnesium</keyword>
<evidence type="ECO:0000313" key="5">
    <source>
        <dbReference type="Proteomes" id="UP000009131"/>
    </source>
</evidence>
<accession>G7DTW1</accession>
<dbReference type="Proteomes" id="UP000009131">
    <property type="component" value="Unassembled WGS sequence"/>
</dbReference>
<dbReference type="InterPro" id="IPR036457">
    <property type="entry name" value="PPM-type-like_dom_sf"/>
</dbReference>
<dbReference type="SUPFAM" id="SSF81606">
    <property type="entry name" value="PP2C-like"/>
    <property type="match status" value="1"/>
</dbReference>
<feature type="region of interest" description="Disordered" evidence="2">
    <location>
        <begin position="359"/>
        <end position="407"/>
    </location>
</feature>
<comment type="catalytic activity">
    <reaction evidence="1">
        <text>O-phospho-L-threonyl-[protein] + H2O = L-threonyl-[protein] + phosphate</text>
        <dbReference type="Rhea" id="RHEA:47004"/>
        <dbReference type="Rhea" id="RHEA-COMP:11060"/>
        <dbReference type="Rhea" id="RHEA-COMP:11605"/>
        <dbReference type="ChEBI" id="CHEBI:15377"/>
        <dbReference type="ChEBI" id="CHEBI:30013"/>
        <dbReference type="ChEBI" id="CHEBI:43474"/>
        <dbReference type="ChEBI" id="CHEBI:61977"/>
        <dbReference type="EC" id="3.1.3.16"/>
    </reaction>
</comment>
<comment type="cofactor">
    <cofactor evidence="1">
        <name>Mn(2+)</name>
        <dbReference type="ChEBI" id="CHEBI:29035"/>
    </cofactor>
</comment>
<feature type="region of interest" description="Disordered" evidence="2">
    <location>
        <begin position="193"/>
        <end position="224"/>
    </location>
</feature>
<feature type="compositionally biased region" description="Low complexity" evidence="2">
    <location>
        <begin position="194"/>
        <end position="205"/>
    </location>
</feature>
<comment type="similarity">
    <text evidence="1">Belongs to the PP2C family.</text>
</comment>
<dbReference type="PROSITE" id="PS51746">
    <property type="entry name" value="PPM_2"/>
    <property type="match status" value="1"/>
</dbReference>
<comment type="cofactor">
    <cofactor evidence="1">
        <name>Mg(2+)</name>
        <dbReference type="ChEBI" id="CHEBI:18420"/>
    </cofactor>
</comment>
<dbReference type="EC" id="3.1.3.16" evidence="1"/>
<reference evidence="4 5" key="1">
    <citation type="journal article" date="2011" name="J. Gen. Appl. Microbiol.">
        <title>Draft genome sequencing of the enigmatic basidiomycete Mixia osmundae.</title>
        <authorList>
            <person name="Nishida H."/>
            <person name="Nagatsuka Y."/>
            <person name="Sugiyama J."/>
        </authorList>
    </citation>
    <scope>NUCLEOTIDE SEQUENCE [LARGE SCALE GENOMIC DNA]</scope>
    <source>
        <strain evidence="5">CBS 9802 / IAM 14324 / JCM 22182 / KY 12970</strain>
    </source>
</reference>
<comment type="catalytic activity">
    <reaction evidence="1">
        <text>O-phospho-L-seryl-[protein] + H2O = L-seryl-[protein] + phosphate</text>
        <dbReference type="Rhea" id="RHEA:20629"/>
        <dbReference type="Rhea" id="RHEA-COMP:9863"/>
        <dbReference type="Rhea" id="RHEA-COMP:11604"/>
        <dbReference type="ChEBI" id="CHEBI:15377"/>
        <dbReference type="ChEBI" id="CHEBI:29999"/>
        <dbReference type="ChEBI" id="CHEBI:43474"/>
        <dbReference type="ChEBI" id="CHEBI:83421"/>
        <dbReference type="EC" id="3.1.3.16"/>
    </reaction>
</comment>
<gene>
    <name evidence="4" type="primary">Mo00668</name>
    <name evidence="4" type="ORF">E5Q_00668</name>
</gene>
<comment type="caution">
    <text evidence="4">The sequence shown here is derived from an EMBL/GenBank/DDBJ whole genome shotgun (WGS) entry which is preliminary data.</text>
</comment>
<reference evidence="4 5" key="2">
    <citation type="journal article" date="2012" name="Open Biol.">
        <title>Characteristics of nucleosomes and linker DNA regions on the genome of the basidiomycete Mixia osmundae revealed by mono- and dinucleosome mapping.</title>
        <authorList>
            <person name="Nishida H."/>
            <person name="Kondo S."/>
            <person name="Matsumoto T."/>
            <person name="Suzuki Y."/>
            <person name="Yoshikawa H."/>
            <person name="Taylor T.D."/>
            <person name="Sugiyama J."/>
        </authorList>
    </citation>
    <scope>NUCLEOTIDE SEQUENCE [LARGE SCALE GENOMIC DNA]</scope>
    <source>
        <strain evidence="5">CBS 9802 / IAM 14324 / JCM 22182 / KY 12970</strain>
    </source>
</reference>
<keyword evidence="1" id="KW-0479">Metal-binding</keyword>
<dbReference type="PANTHER" id="PTHR12320:SF84">
    <property type="entry name" value="PROTEIN PHOSPHATASE"/>
    <property type="match status" value="1"/>
</dbReference>
<dbReference type="InterPro" id="IPR039123">
    <property type="entry name" value="PPTC7"/>
</dbReference>
<dbReference type="EMBL" id="BABT02000026">
    <property type="protein sequence ID" value="GAA94021.1"/>
    <property type="molecule type" value="Genomic_DNA"/>
</dbReference>
<evidence type="ECO:0000256" key="2">
    <source>
        <dbReference type="SAM" id="MobiDB-lite"/>
    </source>
</evidence>
<dbReference type="SMART" id="SM00332">
    <property type="entry name" value="PP2Cc"/>
    <property type="match status" value="1"/>
</dbReference>
<dbReference type="STRING" id="764103.G7DTW1"/>
<feature type="domain" description="PPM-type phosphatase" evidence="3">
    <location>
        <begin position="399"/>
        <end position="682"/>
    </location>
</feature>
<dbReference type="Gene3D" id="3.60.40.10">
    <property type="entry name" value="PPM-type phosphatase domain"/>
    <property type="match status" value="1"/>
</dbReference>
<feature type="region of interest" description="Disordered" evidence="2">
    <location>
        <begin position="297"/>
        <end position="321"/>
    </location>
</feature>
<keyword evidence="1" id="KW-0464">Manganese</keyword>
<dbReference type="InParanoid" id="G7DTW1"/>
<evidence type="ECO:0000313" key="4">
    <source>
        <dbReference type="EMBL" id="GAA94021.1"/>
    </source>
</evidence>
<sequence>MKRGGQHPTRAHWNCSSPDWQSDWGSNPSCKTRDCPQRTELGHGCQSFIDHAVFRRHQPSRESLKAAIRNRDGSQSDSDCLQHLPSGAKMSKTHQQWSKVASSIGFRPTPASGSSLLAVVKTWSPQTPTSGSLPSNQAYLALSSSGLSDLSLSAFSTEAAPNSYIHPESADQTRTTSVGGRSLDFFDSAAPLEGSGSASVHASVSRSRRRHASPSRRQVPGVNRTSGLSSLLSYVRPASVSLPVCAFFDGQTESSHSYTTLPPSARFAAGTHSQSKALPNQLLQVSYSSASASLQAPYSPAGPASSLHDSGLDGGARRTGRGVDYSSGPSYLSGVFSGAGLLPSKRSYIFSHGAYGIPKHGHQQAGTGGSGRGPRISHPLYPNTSQGAAGELKSQRDRAYTSPTKTAREDVGLSVQVGEDAYFLRTDSLGVADGVGGWSGHKGADPALFSRKLMHHCSSEMARYDDIEDEMFLQYYDVDPVQVLHRASESCLSEAREEGIIGSSTALLAILRNDELRLANVGDCCCSIIRGQDYIFRSEEQQHSFNFPVQIGTNSKDTPLKDAQSFTVKVQKNDIVILSSDGLVDNLFDEDILEEVLRFAHYAPAAPTPTEVPRHGNEAKSAQLNLLRFSPQAVSEALCSRAKAVSEDQRAVSSPFQQRAMEEGIHYVGGKNDDISVLVAVVGDSEDSADRR</sequence>